<evidence type="ECO:0000313" key="1">
    <source>
        <dbReference type="EMBL" id="TQQ79976.1"/>
    </source>
</evidence>
<sequence>MKIEPSDIQGLEHREIVLKLLDDVTKSGDEMDEKETRGGKSRDLKLYIVDSSEDIQGEFDDVGMDVIDNDQSKKAAKDFFKSVVIEEVELSEDTTLLRVQYPRYERTDEAIVIDRGDAYWFLTTELKDWLEDTIEKVIKYLPQLERVYLSSTDLENSIRDIVDSEIAGFTAEYHSEHKQRDATLQFHGAEKNDLAKAENTFSATPTRIEFNQSNSPATAIQGSGSNDGLLKVESVRHGSEGKAADTLLGTSKQFVARDTECFQVNADTEWRLLEPGFVVDEFTSIELYDPERDEAPELVEELREEVFSKNRYQIGRWGEDTVFIYDKEHQEVFELGIEGTELVLHARETTTALSLRSFCRTILDEFDSTYSLRKKEMRVKPE</sequence>
<proteinExistence type="predicted"/>
<dbReference type="AlphaFoldDB" id="A0A8J8PBE6"/>
<dbReference type="RefSeq" id="WP_142980167.1">
    <property type="nucleotide sequence ID" value="NZ_RKLU01000004.1"/>
</dbReference>
<dbReference type="Proteomes" id="UP000705823">
    <property type="component" value="Unassembled WGS sequence"/>
</dbReference>
<accession>A0A8J8PBE6</accession>
<comment type="caution">
    <text evidence="1">The sequence shown here is derived from an EMBL/GenBank/DDBJ whole genome shotgun (WGS) entry which is preliminary data.</text>
</comment>
<gene>
    <name evidence="1" type="ORF">EGH24_10905</name>
</gene>
<dbReference type="OrthoDB" id="321791at2157"/>
<keyword evidence="2" id="KW-1185">Reference proteome</keyword>
<evidence type="ECO:0000313" key="2">
    <source>
        <dbReference type="Proteomes" id="UP000705823"/>
    </source>
</evidence>
<reference evidence="1" key="1">
    <citation type="submission" date="2019-02" db="EMBL/GenBank/DDBJ databases">
        <title>Halonotius sp. a new haloarchaeum isolated from saline soil.</title>
        <authorList>
            <person name="Duran-Viseras A."/>
            <person name="Sanchez-Porro C."/>
            <person name="Ventosa A."/>
        </authorList>
    </citation>
    <scope>NUCLEOTIDE SEQUENCE</scope>
    <source>
        <strain evidence="1">F15B</strain>
    </source>
</reference>
<organism evidence="1 2">
    <name type="scientific">Halonotius terrestris</name>
    <dbReference type="NCBI Taxonomy" id="2487750"/>
    <lineage>
        <taxon>Archaea</taxon>
        <taxon>Methanobacteriati</taxon>
        <taxon>Methanobacteriota</taxon>
        <taxon>Stenosarchaea group</taxon>
        <taxon>Halobacteria</taxon>
        <taxon>Halobacteriales</taxon>
        <taxon>Haloferacaceae</taxon>
        <taxon>Halonotius</taxon>
    </lineage>
</organism>
<protein>
    <submittedName>
        <fullName evidence="1">Uncharacterized protein</fullName>
    </submittedName>
</protein>
<dbReference type="EMBL" id="RKLU01000004">
    <property type="protein sequence ID" value="TQQ79976.1"/>
    <property type="molecule type" value="Genomic_DNA"/>
</dbReference>
<name>A0A8J8PBE6_9EURY</name>